<feature type="transmembrane region" description="Helical" evidence="6">
    <location>
        <begin position="123"/>
        <end position="145"/>
    </location>
</feature>
<feature type="transmembrane region" description="Helical" evidence="6">
    <location>
        <begin position="222"/>
        <end position="247"/>
    </location>
</feature>
<accession>A0A2S8B4V1</accession>
<keyword evidence="2" id="KW-1003">Cell membrane</keyword>
<feature type="transmembrane region" description="Helical" evidence="6">
    <location>
        <begin position="86"/>
        <end position="111"/>
    </location>
</feature>
<evidence type="ECO:0000313" key="8">
    <source>
        <dbReference type="Proteomes" id="UP000238954"/>
    </source>
</evidence>
<feature type="transmembrane region" description="Helical" evidence="6">
    <location>
        <begin position="368"/>
        <end position="388"/>
    </location>
</feature>
<feature type="transmembrane region" description="Helical" evidence="6">
    <location>
        <begin position="20"/>
        <end position="40"/>
    </location>
</feature>
<keyword evidence="8" id="KW-1185">Reference proteome</keyword>
<reference evidence="8" key="1">
    <citation type="submission" date="2017-11" db="EMBL/GenBank/DDBJ databases">
        <title>The complete genome sequence of Sphingopyxis pomeranensis sp. nov. strain WS5A3p.</title>
        <authorList>
            <person name="Kaminski M.A."/>
        </authorList>
    </citation>
    <scope>NUCLEOTIDE SEQUENCE [LARGE SCALE GENOMIC DNA]</scope>
    <source>
        <strain evidence="8">WS5A3p</strain>
    </source>
</reference>
<proteinExistence type="predicted"/>
<keyword evidence="4 6" id="KW-1133">Transmembrane helix</keyword>
<name>A0A2S8B4V1_9SPHN</name>
<feature type="transmembrane region" description="Helical" evidence="6">
    <location>
        <begin position="52"/>
        <end position="74"/>
    </location>
</feature>
<dbReference type="PANTHER" id="PTHR30250">
    <property type="entry name" value="PST FAMILY PREDICTED COLANIC ACID TRANSPORTER"/>
    <property type="match status" value="1"/>
</dbReference>
<evidence type="ECO:0000256" key="2">
    <source>
        <dbReference type="ARBA" id="ARBA00022475"/>
    </source>
</evidence>
<evidence type="ECO:0000256" key="3">
    <source>
        <dbReference type="ARBA" id="ARBA00022692"/>
    </source>
</evidence>
<dbReference type="Proteomes" id="UP000238954">
    <property type="component" value="Chromosome"/>
</dbReference>
<dbReference type="GO" id="GO:0005886">
    <property type="term" value="C:plasma membrane"/>
    <property type="evidence" value="ECO:0007669"/>
    <property type="project" value="UniProtKB-SubCell"/>
</dbReference>
<dbReference type="InterPro" id="IPR050833">
    <property type="entry name" value="Poly_Biosynth_Transport"/>
</dbReference>
<organism evidence="7 8">
    <name type="scientific">Sphingopyxis lindanitolerans</name>
    <dbReference type="NCBI Taxonomy" id="2054227"/>
    <lineage>
        <taxon>Bacteria</taxon>
        <taxon>Pseudomonadati</taxon>
        <taxon>Pseudomonadota</taxon>
        <taxon>Alphaproteobacteria</taxon>
        <taxon>Sphingomonadales</taxon>
        <taxon>Sphingomonadaceae</taxon>
        <taxon>Sphingopyxis</taxon>
    </lineage>
</organism>
<keyword evidence="5 6" id="KW-0472">Membrane</keyword>
<dbReference type="PANTHER" id="PTHR30250:SF11">
    <property type="entry name" value="O-ANTIGEN TRANSPORTER-RELATED"/>
    <property type="match status" value="1"/>
</dbReference>
<keyword evidence="3 6" id="KW-0812">Transmembrane</keyword>
<dbReference type="CDD" id="cd13128">
    <property type="entry name" value="MATE_Wzx_like"/>
    <property type="match status" value="1"/>
</dbReference>
<evidence type="ECO:0000256" key="6">
    <source>
        <dbReference type="SAM" id="Phobius"/>
    </source>
</evidence>
<evidence type="ECO:0000256" key="4">
    <source>
        <dbReference type="ARBA" id="ARBA00022989"/>
    </source>
</evidence>
<comment type="caution">
    <text evidence="7">The sequence shown here is derived from an EMBL/GenBank/DDBJ whole genome shotgun (WGS) entry which is preliminary data.</text>
</comment>
<gene>
    <name evidence="7" type="ORF">CVO77_02195</name>
</gene>
<dbReference type="EMBL" id="PHFW01000002">
    <property type="protein sequence ID" value="PQM27432.1"/>
    <property type="molecule type" value="Genomic_DNA"/>
</dbReference>
<dbReference type="AlphaFoldDB" id="A0A2S8B4V1"/>
<dbReference type="Pfam" id="PF01943">
    <property type="entry name" value="Polysacc_synt"/>
    <property type="match status" value="1"/>
</dbReference>
<feature type="transmembrane region" description="Helical" evidence="6">
    <location>
        <begin position="306"/>
        <end position="325"/>
    </location>
</feature>
<feature type="transmembrane region" description="Helical" evidence="6">
    <location>
        <begin position="166"/>
        <end position="184"/>
    </location>
</feature>
<evidence type="ECO:0000256" key="5">
    <source>
        <dbReference type="ARBA" id="ARBA00023136"/>
    </source>
</evidence>
<protein>
    <submittedName>
        <fullName evidence="7">Uncharacterized protein</fullName>
    </submittedName>
</protein>
<feature type="transmembrane region" description="Helical" evidence="6">
    <location>
        <begin position="394"/>
        <end position="415"/>
    </location>
</feature>
<feature type="transmembrane region" description="Helical" evidence="6">
    <location>
        <begin position="337"/>
        <end position="356"/>
    </location>
</feature>
<sequence>MRFIDNIVPKRLSRSTAGALWIFSERVSSSALNLLCIAAMTRILGPVAYGHWAFTLSIIGVLLVAGDLGLEGLLIKKLVETPERAARLLGTVFTLKIIVYLPAIAAVLLFVGTSGALSPEERSLFYIFMIPVILSPLTSSLLAWTNSVSAFHNAARMRMISNATGSVAKLSAIFAGFGIVQVGWLHAGMFVLEAAGLLLAVRLLGGPMPWTWRPEASGFRPLLAQSSYLFSATIFFTLYLGIGTMMLRFYLGPYEVGTYALVPQINQALQFIPYALTLAVFPDLVTSYSEDNDKFYQKIFFIAKRLLLSSFLVVIFLSVFSLFIFEYIFGPKYHETVYILLISLFSIPFLFLRQLTTKLYICVNNGKMLAMIELSGLVLAVGLNMILVPRYGGMGAISALGVVSAFTVIVSFILFDRGRFLRQLSGARLRH</sequence>
<evidence type="ECO:0000256" key="1">
    <source>
        <dbReference type="ARBA" id="ARBA00004651"/>
    </source>
</evidence>
<evidence type="ECO:0000313" key="7">
    <source>
        <dbReference type="EMBL" id="PQM27432.1"/>
    </source>
</evidence>
<comment type="subcellular location">
    <subcellularLocation>
        <location evidence="1">Cell membrane</location>
        <topology evidence="1">Multi-pass membrane protein</topology>
    </subcellularLocation>
</comment>
<dbReference type="InterPro" id="IPR002797">
    <property type="entry name" value="Polysacc_synth"/>
</dbReference>